<dbReference type="InterPro" id="IPR030184">
    <property type="entry name" value="WAT1-related"/>
</dbReference>
<evidence type="ECO:0000256" key="2">
    <source>
        <dbReference type="ARBA" id="ARBA00022692"/>
    </source>
</evidence>
<proteinExistence type="predicted"/>
<evidence type="ECO:0000256" key="3">
    <source>
        <dbReference type="ARBA" id="ARBA00022989"/>
    </source>
</evidence>
<feature type="transmembrane region" description="Helical" evidence="5">
    <location>
        <begin position="6"/>
        <end position="23"/>
    </location>
</feature>
<organism evidence="6 7">
    <name type="scientific">Escallonia herrerae</name>
    <dbReference type="NCBI Taxonomy" id="1293975"/>
    <lineage>
        <taxon>Eukaryota</taxon>
        <taxon>Viridiplantae</taxon>
        <taxon>Streptophyta</taxon>
        <taxon>Embryophyta</taxon>
        <taxon>Tracheophyta</taxon>
        <taxon>Spermatophyta</taxon>
        <taxon>Magnoliopsida</taxon>
        <taxon>eudicotyledons</taxon>
        <taxon>Gunneridae</taxon>
        <taxon>Pentapetalae</taxon>
        <taxon>asterids</taxon>
        <taxon>campanulids</taxon>
        <taxon>Escalloniales</taxon>
        <taxon>Escalloniaceae</taxon>
        <taxon>Escallonia</taxon>
    </lineage>
</organism>
<dbReference type="Gene3D" id="1.10.3730.20">
    <property type="match status" value="1"/>
</dbReference>
<evidence type="ECO:0000256" key="4">
    <source>
        <dbReference type="ARBA" id="ARBA00023136"/>
    </source>
</evidence>
<sequence length="127" mass="13645">MEDVLMQGIICSGVSYYVTGLIMKAKGPVFVTAFNLSGMVIVVAIMSSFIFAEQMDLGRVLGAIIIVLGLYLVIWGKRKDQDLSNCGGDHIVSVDPQMTVVNYGKQTSAKDDYPFACVSSIKITGAV</sequence>
<evidence type="ECO:0000256" key="1">
    <source>
        <dbReference type="ARBA" id="ARBA00004141"/>
    </source>
</evidence>
<accession>A0AA88VL18</accession>
<dbReference type="PANTHER" id="PTHR31218">
    <property type="entry name" value="WAT1-RELATED PROTEIN"/>
    <property type="match status" value="1"/>
</dbReference>
<keyword evidence="2 5" id="KW-0812">Transmembrane</keyword>
<comment type="subcellular location">
    <subcellularLocation>
        <location evidence="1">Membrane</location>
        <topology evidence="1">Multi-pass membrane protein</topology>
    </subcellularLocation>
</comment>
<dbReference type="GO" id="GO:0016020">
    <property type="term" value="C:membrane"/>
    <property type="evidence" value="ECO:0007669"/>
    <property type="project" value="InterPro"/>
</dbReference>
<feature type="transmembrane region" description="Helical" evidence="5">
    <location>
        <begin position="30"/>
        <end position="51"/>
    </location>
</feature>
<keyword evidence="4 5" id="KW-0472">Membrane</keyword>
<gene>
    <name evidence="6" type="ORF">RJ639_014211</name>
</gene>
<dbReference type="AlphaFoldDB" id="A0AA88VL18"/>
<name>A0AA88VL18_9ASTE</name>
<keyword evidence="7" id="KW-1185">Reference proteome</keyword>
<keyword evidence="3 5" id="KW-1133">Transmembrane helix</keyword>
<reference evidence="6" key="1">
    <citation type="submission" date="2022-12" db="EMBL/GenBank/DDBJ databases">
        <title>Draft genome assemblies for two species of Escallonia (Escalloniales).</title>
        <authorList>
            <person name="Chanderbali A."/>
            <person name="Dervinis C."/>
            <person name="Anghel I."/>
            <person name="Soltis D."/>
            <person name="Soltis P."/>
            <person name="Zapata F."/>
        </authorList>
    </citation>
    <scope>NUCLEOTIDE SEQUENCE</scope>
    <source>
        <strain evidence="6">UCBG64.0493</strain>
        <tissue evidence="6">Leaf</tissue>
    </source>
</reference>
<comment type="caution">
    <text evidence="6">The sequence shown here is derived from an EMBL/GenBank/DDBJ whole genome shotgun (WGS) entry which is preliminary data.</text>
</comment>
<protein>
    <recommendedName>
        <fullName evidence="8">WAT1-related protein</fullName>
    </recommendedName>
</protein>
<dbReference type="Proteomes" id="UP001188597">
    <property type="component" value="Unassembled WGS sequence"/>
</dbReference>
<evidence type="ECO:0000313" key="6">
    <source>
        <dbReference type="EMBL" id="KAK3009454.1"/>
    </source>
</evidence>
<dbReference type="SUPFAM" id="SSF103481">
    <property type="entry name" value="Multidrug resistance efflux transporter EmrE"/>
    <property type="match status" value="1"/>
</dbReference>
<feature type="transmembrane region" description="Helical" evidence="5">
    <location>
        <begin position="57"/>
        <end position="75"/>
    </location>
</feature>
<dbReference type="EMBL" id="JAVXUP010001645">
    <property type="protein sequence ID" value="KAK3009454.1"/>
    <property type="molecule type" value="Genomic_DNA"/>
</dbReference>
<evidence type="ECO:0000313" key="7">
    <source>
        <dbReference type="Proteomes" id="UP001188597"/>
    </source>
</evidence>
<dbReference type="GO" id="GO:0022857">
    <property type="term" value="F:transmembrane transporter activity"/>
    <property type="evidence" value="ECO:0007669"/>
    <property type="project" value="InterPro"/>
</dbReference>
<evidence type="ECO:0000256" key="5">
    <source>
        <dbReference type="SAM" id="Phobius"/>
    </source>
</evidence>
<dbReference type="InterPro" id="IPR037185">
    <property type="entry name" value="EmrE-like"/>
</dbReference>
<evidence type="ECO:0008006" key="8">
    <source>
        <dbReference type="Google" id="ProtNLM"/>
    </source>
</evidence>